<accession>A0ACC1MVV0</accession>
<dbReference type="EMBL" id="JANJQO010001399">
    <property type="protein sequence ID" value="KAJ2971137.1"/>
    <property type="molecule type" value="Genomic_DNA"/>
</dbReference>
<gene>
    <name evidence="1" type="ORF">NQ176_g7843</name>
</gene>
<dbReference type="Proteomes" id="UP001143910">
    <property type="component" value="Unassembled WGS sequence"/>
</dbReference>
<comment type="caution">
    <text evidence="1">The sequence shown here is derived from an EMBL/GenBank/DDBJ whole genome shotgun (WGS) entry which is preliminary data.</text>
</comment>
<evidence type="ECO:0000313" key="1">
    <source>
        <dbReference type="EMBL" id="KAJ2971137.1"/>
    </source>
</evidence>
<protein>
    <submittedName>
        <fullName evidence="1">Uncharacterized protein</fullName>
    </submittedName>
</protein>
<organism evidence="1 2">
    <name type="scientific">Zarea fungicola</name>
    <dbReference type="NCBI Taxonomy" id="93591"/>
    <lineage>
        <taxon>Eukaryota</taxon>
        <taxon>Fungi</taxon>
        <taxon>Dikarya</taxon>
        <taxon>Ascomycota</taxon>
        <taxon>Pezizomycotina</taxon>
        <taxon>Sordariomycetes</taxon>
        <taxon>Hypocreomycetidae</taxon>
        <taxon>Hypocreales</taxon>
        <taxon>Cordycipitaceae</taxon>
        <taxon>Zarea</taxon>
    </lineage>
</organism>
<reference evidence="1" key="1">
    <citation type="submission" date="2022-08" db="EMBL/GenBank/DDBJ databases">
        <title>Genome Sequence of Lecanicillium fungicola.</title>
        <authorList>
            <person name="Buettner E."/>
        </authorList>
    </citation>
    <scope>NUCLEOTIDE SEQUENCE</scope>
    <source>
        <strain evidence="1">Babe33</strain>
    </source>
</reference>
<keyword evidence="2" id="KW-1185">Reference proteome</keyword>
<sequence>MTEPIPQKCTVLVVGGGPGGSFAAAVLALEGYDTVLLEAEKFPRYHIGESMLPSLRHFLRFIDLDEKFDQHGFTKKVSNKYMIQAPGAAFKLHKSKREGYTDFLAAGGSDNYTWNVIRSEADELMFRHAETCGARVFDGVKVTSISFQEPPSKVERMDANHGPGRPISASFIDKETAVTGEIMFDYIIDASGRIGLLSTKYLKNRKYNDGLKNIASWMYWRGAGKYEPETRRDNAPFFEALQDETGWAWFIPLHNGTTSVGVVMNQKAAATKKKSLMLENSAEFYMACLKGAPKVLDLLGDAQPLTDLKTASDYSYSASNYSFPYARIVGDAGCFIDPYFSSGVHLALTGALSASLSICASIRGHCTEEAAAHWHSQKVADSYTRFLLVVLCVYRQILNQEESVLSDIDEDNFDRVFALFRPVIQGTADVDRATLSADELGKTLDFCASAFEPVGLDASSTEVIAEICKTKDRRYFMSSIPDLTPDQARAVDHIRARQMMRIEDIMHISNFKTDAIGGFVPIMKRGEIGLEPEHVGSGLDTEGAFRLCNAADEDVSFDVVTAG</sequence>
<proteinExistence type="predicted"/>
<evidence type="ECO:0000313" key="2">
    <source>
        <dbReference type="Proteomes" id="UP001143910"/>
    </source>
</evidence>
<name>A0ACC1MVV0_9HYPO</name>